<feature type="compositionally biased region" description="Polar residues" evidence="1">
    <location>
        <begin position="66"/>
        <end position="84"/>
    </location>
</feature>
<dbReference type="OrthoDB" id="4332959at2"/>
<proteinExistence type="predicted"/>
<organism evidence="2 3">
    <name type="scientific">Streptomyces venezuelae</name>
    <dbReference type="NCBI Taxonomy" id="54571"/>
    <lineage>
        <taxon>Bacteria</taxon>
        <taxon>Bacillati</taxon>
        <taxon>Actinomycetota</taxon>
        <taxon>Actinomycetes</taxon>
        <taxon>Kitasatosporales</taxon>
        <taxon>Streptomycetaceae</taxon>
        <taxon>Streptomyces</taxon>
    </lineage>
</organism>
<dbReference type="AlphaFoldDB" id="A0A5P2B150"/>
<reference evidence="2 3" key="1">
    <citation type="submission" date="2018-05" db="EMBL/GenBank/DDBJ databases">
        <title>Streptomyces venezuelae.</title>
        <authorList>
            <person name="Kim W."/>
            <person name="Lee N."/>
            <person name="Cho B.-K."/>
        </authorList>
    </citation>
    <scope>NUCLEOTIDE SEQUENCE [LARGE SCALE GENOMIC DNA]</scope>
    <source>
        <strain evidence="2 3">ATCC 15068</strain>
    </source>
</reference>
<name>A0A5P2B150_STRVZ</name>
<dbReference type="EMBL" id="CP029194">
    <property type="protein sequence ID" value="QES24165.1"/>
    <property type="molecule type" value="Genomic_DNA"/>
</dbReference>
<evidence type="ECO:0000313" key="3">
    <source>
        <dbReference type="Proteomes" id="UP000324106"/>
    </source>
</evidence>
<sequence length="93" mass="9439">MGSKYRARGIEHIMTGTTKTKRIGAALAAVAASFALGLGGASIAEAKIQPVDISCTNNAGHEPGGQQPSCKGSSLTQESENQNPAGHAPRGHN</sequence>
<evidence type="ECO:0000313" key="2">
    <source>
        <dbReference type="EMBL" id="QES24165.1"/>
    </source>
</evidence>
<feature type="region of interest" description="Disordered" evidence="1">
    <location>
        <begin position="55"/>
        <end position="93"/>
    </location>
</feature>
<accession>A0A5P2B150</accession>
<dbReference type="Proteomes" id="UP000324106">
    <property type="component" value="Chromosome"/>
</dbReference>
<gene>
    <name evidence="2" type="ORF">DEJ46_37870</name>
</gene>
<evidence type="ECO:0000256" key="1">
    <source>
        <dbReference type="SAM" id="MobiDB-lite"/>
    </source>
</evidence>
<protein>
    <submittedName>
        <fullName evidence="2">Uncharacterized protein</fullName>
    </submittedName>
</protein>
<dbReference type="RefSeq" id="WP_150273655.1">
    <property type="nucleotide sequence ID" value="NZ_CP029194.1"/>
</dbReference>